<reference evidence="1" key="1">
    <citation type="submission" date="2014-11" db="EMBL/GenBank/DDBJ databases">
        <authorList>
            <person name="Amaro Gonzalez C."/>
        </authorList>
    </citation>
    <scope>NUCLEOTIDE SEQUENCE</scope>
</reference>
<reference evidence="1" key="2">
    <citation type="journal article" date="2015" name="Fish Shellfish Immunol.">
        <title>Early steps in the European eel (Anguilla anguilla)-Vibrio vulnificus interaction in the gills: Role of the RtxA13 toxin.</title>
        <authorList>
            <person name="Callol A."/>
            <person name="Pajuelo D."/>
            <person name="Ebbesson L."/>
            <person name="Teles M."/>
            <person name="MacKenzie S."/>
            <person name="Amaro C."/>
        </authorList>
    </citation>
    <scope>NUCLEOTIDE SEQUENCE</scope>
</reference>
<name>A0A0E9S9K5_ANGAN</name>
<organism evidence="1">
    <name type="scientific">Anguilla anguilla</name>
    <name type="common">European freshwater eel</name>
    <name type="synonym">Muraena anguilla</name>
    <dbReference type="NCBI Taxonomy" id="7936"/>
    <lineage>
        <taxon>Eukaryota</taxon>
        <taxon>Metazoa</taxon>
        <taxon>Chordata</taxon>
        <taxon>Craniata</taxon>
        <taxon>Vertebrata</taxon>
        <taxon>Euteleostomi</taxon>
        <taxon>Actinopterygii</taxon>
        <taxon>Neopterygii</taxon>
        <taxon>Teleostei</taxon>
        <taxon>Anguilliformes</taxon>
        <taxon>Anguillidae</taxon>
        <taxon>Anguilla</taxon>
    </lineage>
</organism>
<sequence length="29" mass="3292">MARDFEKAAWSAGNERLPRQPALFYAPPT</sequence>
<protein>
    <submittedName>
        <fullName evidence="1">Uncharacterized protein</fullName>
    </submittedName>
</protein>
<accession>A0A0E9S9K5</accession>
<dbReference type="EMBL" id="GBXM01070626">
    <property type="protein sequence ID" value="JAH37951.1"/>
    <property type="molecule type" value="Transcribed_RNA"/>
</dbReference>
<evidence type="ECO:0000313" key="1">
    <source>
        <dbReference type="EMBL" id="JAH37951.1"/>
    </source>
</evidence>
<dbReference type="AlphaFoldDB" id="A0A0E9S9K5"/>
<proteinExistence type="predicted"/>